<organism evidence="1 2">
    <name type="scientific">Pyrococcus horikoshii (strain ATCC 700860 / DSM 12428 / JCM 9974 / NBRC 100139 / OT-3)</name>
    <dbReference type="NCBI Taxonomy" id="70601"/>
    <lineage>
        <taxon>Archaea</taxon>
        <taxon>Methanobacteriati</taxon>
        <taxon>Methanobacteriota</taxon>
        <taxon>Thermococci</taxon>
        <taxon>Thermococcales</taxon>
        <taxon>Thermococcaceae</taxon>
        <taxon>Pyrococcus</taxon>
    </lineage>
</organism>
<dbReference type="EMBL" id="BA000001">
    <property type="protein sequence ID" value="BAA29101.1"/>
    <property type="molecule type" value="Genomic_DNA"/>
</dbReference>
<dbReference type="Proteomes" id="UP000000752">
    <property type="component" value="Chromosome"/>
</dbReference>
<evidence type="ECO:0000313" key="2">
    <source>
        <dbReference type="Proteomes" id="UP000000752"/>
    </source>
</evidence>
<gene>
    <name evidence="1" type="ordered locus">PH0033</name>
</gene>
<keyword evidence="2" id="KW-1185">Reference proteome</keyword>
<evidence type="ECO:0000313" key="1">
    <source>
        <dbReference type="EMBL" id="BAA29101.1"/>
    </source>
</evidence>
<dbReference type="PIR" id="F71221">
    <property type="entry name" value="F71221"/>
</dbReference>
<reference evidence="1 2" key="1">
    <citation type="journal article" date="1998" name="DNA Res.">
        <title>Complete sequence and gene organization of the genome of a hyper-thermophilic archaebacterium, Pyrococcus horikoshii OT3.</title>
        <authorList>
            <person name="Kawarabayasi Y."/>
            <person name="Sawada M."/>
            <person name="Horikawa H."/>
            <person name="Haikawa Y."/>
            <person name="Hino Y."/>
            <person name="Yamamoto S."/>
            <person name="Sekine M."/>
            <person name="Baba S."/>
            <person name="Kosugi H."/>
            <person name="Hosoyama A."/>
            <person name="Nagai Y."/>
            <person name="Sakai M."/>
            <person name="Ogura K."/>
            <person name="Otuka R."/>
            <person name="Nakazawa H."/>
            <person name="Takamiya M."/>
            <person name="Ohfuku Y."/>
            <person name="Funahashi T."/>
            <person name="Tanaka T."/>
            <person name="Kudoh Y."/>
            <person name="Yamazaki J."/>
            <person name="Kushida N."/>
            <person name="Oguchi A."/>
            <person name="Aoki K."/>
            <person name="Nakamura Y."/>
            <person name="Robb T.F."/>
            <person name="Horikoshi K."/>
            <person name="Masuchi Y."/>
            <person name="Shizuya H."/>
            <person name="Kikuchi H."/>
        </authorList>
    </citation>
    <scope>NUCLEOTIDE SEQUENCE [LARGE SCALE GENOMIC DNA]</scope>
    <source>
        <strain evidence="2">ATCC 700860 / DSM 12428 / JCM 9974 / NBRC 100139 / OT-3</strain>
    </source>
</reference>
<dbReference type="AlphaFoldDB" id="O57748"/>
<name>O57748_PYRHO</name>
<proteinExistence type="predicted"/>
<sequence length="107" mass="11729">MRDESNSPGITFGVTPVSNINNIGVRGALYTPARTPTIPGTTNFFPKMLPIIAPIAKLGQKRPPGASLAAENNVWIDFKIRRRIKISKLTMLSFIKDQSNSLPPPRT</sequence>
<dbReference type="KEGG" id="pho:PH0033"/>
<accession>O57748</accession>
<dbReference type="EnsemblBacteria" id="BAA29101">
    <property type="protein sequence ID" value="BAA29101"/>
    <property type="gene ID" value="BAA29101"/>
</dbReference>
<protein>
    <submittedName>
        <fullName evidence="1">Uncharacterized protein</fullName>
    </submittedName>
</protein>